<dbReference type="OrthoDB" id="5567088at2"/>
<dbReference type="RefSeq" id="WP_087145094.1">
    <property type="nucleotide sequence ID" value="NZ_FUKI01000165.1"/>
</dbReference>
<name>A0A1R4HIV6_9GAMM</name>
<dbReference type="AlphaFoldDB" id="A0A1R4HIV6"/>
<organism evidence="1 2">
    <name type="scientific">Crenothrix polyspora</name>
    <dbReference type="NCBI Taxonomy" id="360316"/>
    <lineage>
        <taxon>Bacteria</taxon>
        <taxon>Pseudomonadati</taxon>
        <taxon>Pseudomonadota</taxon>
        <taxon>Gammaproteobacteria</taxon>
        <taxon>Methylococcales</taxon>
        <taxon>Crenotrichaceae</taxon>
        <taxon>Crenothrix</taxon>
    </lineage>
</organism>
<accession>A0A1R4HIV6</accession>
<sequence>MQADSGVPEYHADGNPSYRQQWIAEAAYYKAEARGFKLGYETVDWLAAEQDYIAMLIESFLAVSKDEGEMSIAGLRQLAKAVGVSEPENIFSETELICLIQTASQKRPCFRTQIGGVCQDKTSCHWSIECQKLIAEWCR</sequence>
<evidence type="ECO:0000313" key="2">
    <source>
        <dbReference type="Proteomes" id="UP000195667"/>
    </source>
</evidence>
<gene>
    <name evidence="1" type="ORF">CRENPOLYSF1_850044</name>
</gene>
<keyword evidence="2" id="KW-1185">Reference proteome</keyword>
<evidence type="ECO:0000313" key="1">
    <source>
        <dbReference type="EMBL" id="SJM96157.1"/>
    </source>
</evidence>
<dbReference type="InterPro" id="IPR021327">
    <property type="entry name" value="DUF2934"/>
</dbReference>
<dbReference type="Pfam" id="PF11154">
    <property type="entry name" value="DUF2934"/>
    <property type="match status" value="1"/>
</dbReference>
<proteinExistence type="predicted"/>
<dbReference type="EMBL" id="FUKI01000165">
    <property type="protein sequence ID" value="SJM96157.1"/>
    <property type="molecule type" value="Genomic_DNA"/>
</dbReference>
<protein>
    <recommendedName>
        <fullName evidence="3">DUF2934 domain-containing protein</fullName>
    </recommendedName>
</protein>
<reference evidence="2" key="1">
    <citation type="submission" date="2017-02" db="EMBL/GenBank/DDBJ databases">
        <authorList>
            <person name="Daims H."/>
        </authorList>
    </citation>
    <scope>NUCLEOTIDE SEQUENCE [LARGE SCALE GENOMIC DNA]</scope>
</reference>
<dbReference type="Proteomes" id="UP000195667">
    <property type="component" value="Unassembled WGS sequence"/>
</dbReference>
<evidence type="ECO:0008006" key="3">
    <source>
        <dbReference type="Google" id="ProtNLM"/>
    </source>
</evidence>